<dbReference type="Proteomes" id="UP001314170">
    <property type="component" value="Unassembled WGS sequence"/>
</dbReference>
<proteinExistence type="predicted"/>
<sequence length="168" mass="18602">MRSRTEHIFFSRDSIEEKKLKTHKTSRPWSPKLLSAKQLGQLAITSTHELAISNLSLVEARLPRQIKSNQPKYSFHIATATAMAPPTILGHPEINKPKRSLSLLGPPELSKPSPTPQQAALTTMSDAFIDLMVANFNKSTVKPLYPDGYTENMSATFLSCGNPCLILM</sequence>
<comment type="caution">
    <text evidence="1">The sequence shown here is derived from an EMBL/GenBank/DDBJ whole genome shotgun (WGS) entry which is preliminary data.</text>
</comment>
<accession>A0AAV1RIP7</accession>
<keyword evidence="2" id="KW-1185">Reference proteome</keyword>
<name>A0AAV1RIP7_9ROSI</name>
<reference evidence="1 2" key="1">
    <citation type="submission" date="2024-01" db="EMBL/GenBank/DDBJ databases">
        <authorList>
            <person name="Waweru B."/>
        </authorList>
    </citation>
    <scope>NUCLEOTIDE SEQUENCE [LARGE SCALE GENOMIC DNA]</scope>
</reference>
<gene>
    <name evidence="1" type="ORF">DCAF_LOCUS11087</name>
</gene>
<evidence type="ECO:0000313" key="2">
    <source>
        <dbReference type="Proteomes" id="UP001314170"/>
    </source>
</evidence>
<dbReference type="EMBL" id="CAWUPB010000994">
    <property type="protein sequence ID" value="CAK7336082.1"/>
    <property type="molecule type" value="Genomic_DNA"/>
</dbReference>
<dbReference type="AlphaFoldDB" id="A0AAV1RIP7"/>
<protein>
    <submittedName>
        <fullName evidence="1">Uncharacterized protein</fullName>
    </submittedName>
</protein>
<organism evidence="1 2">
    <name type="scientific">Dovyalis caffra</name>
    <dbReference type="NCBI Taxonomy" id="77055"/>
    <lineage>
        <taxon>Eukaryota</taxon>
        <taxon>Viridiplantae</taxon>
        <taxon>Streptophyta</taxon>
        <taxon>Embryophyta</taxon>
        <taxon>Tracheophyta</taxon>
        <taxon>Spermatophyta</taxon>
        <taxon>Magnoliopsida</taxon>
        <taxon>eudicotyledons</taxon>
        <taxon>Gunneridae</taxon>
        <taxon>Pentapetalae</taxon>
        <taxon>rosids</taxon>
        <taxon>fabids</taxon>
        <taxon>Malpighiales</taxon>
        <taxon>Salicaceae</taxon>
        <taxon>Flacourtieae</taxon>
        <taxon>Dovyalis</taxon>
    </lineage>
</organism>
<evidence type="ECO:0000313" key="1">
    <source>
        <dbReference type="EMBL" id="CAK7336082.1"/>
    </source>
</evidence>